<accession>A0A2Z2NZ26</accession>
<dbReference type="InterPro" id="IPR052698">
    <property type="entry name" value="MoCofactor_Util/Proc"/>
</dbReference>
<sequence length="313" mass="33863">MQDMKNSTVEVLEGAAQWLEAGHGVELVTVVRTWGSSPRPVGSIAAVRDDGVLVGSVSGGCVEKQLSESFRGQGASRIHTHKVDDEQAKRFGLACGGELELVFETLADAKPLRELLQRLSRRERVRRNVSIGDSEATLHSAARDDQFMWDGENLNQVFGPAWRLLLVGAGQLSRFTAEFALAIDFDVLVVDPREQFREAWNNPLVPVLADSPDDAVLAHANDANSAVLALTHDPNIDDLALMEALPGECFYVGALGSVRNYEKRVKRLAGLDVPAAAIARLRGPIGLSIGSRTSAEIAISIMAELIQVRHSLA</sequence>
<dbReference type="GO" id="GO:0004854">
    <property type="term" value="F:xanthine dehydrogenase activity"/>
    <property type="evidence" value="ECO:0007669"/>
    <property type="project" value="UniProtKB-EC"/>
</dbReference>
<dbReference type="Proteomes" id="UP000250079">
    <property type="component" value="Chromosome"/>
</dbReference>
<evidence type="ECO:0000313" key="3">
    <source>
        <dbReference type="EMBL" id="ASJ73027.1"/>
    </source>
</evidence>
<evidence type="ECO:0000313" key="4">
    <source>
        <dbReference type="Proteomes" id="UP000250079"/>
    </source>
</evidence>
<organism evidence="3 4">
    <name type="scientific">Granulosicoccus antarcticus IMCC3135</name>
    <dbReference type="NCBI Taxonomy" id="1192854"/>
    <lineage>
        <taxon>Bacteria</taxon>
        <taxon>Pseudomonadati</taxon>
        <taxon>Pseudomonadota</taxon>
        <taxon>Gammaproteobacteria</taxon>
        <taxon>Chromatiales</taxon>
        <taxon>Granulosicoccaceae</taxon>
        <taxon>Granulosicoccus</taxon>
    </lineage>
</organism>
<feature type="domain" description="XdhC Rossmann" evidence="2">
    <location>
        <begin position="164"/>
        <end position="305"/>
    </location>
</feature>
<dbReference type="Gene3D" id="3.40.50.720">
    <property type="entry name" value="NAD(P)-binding Rossmann-like Domain"/>
    <property type="match status" value="1"/>
</dbReference>
<dbReference type="InterPro" id="IPR027051">
    <property type="entry name" value="XdhC_Rossmann_dom"/>
</dbReference>
<evidence type="ECO:0000259" key="1">
    <source>
        <dbReference type="Pfam" id="PF02625"/>
    </source>
</evidence>
<dbReference type="PANTHER" id="PTHR30388">
    <property type="entry name" value="ALDEHYDE OXIDOREDUCTASE MOLYBDENUM COFACTOR ASSEMBLY PROTEIN"/>
    <property type="match status" value="1"/>
</dbReference>
<dbReference type="InterPro" id="IPR003777">
    <property type="entry name" value="XdhC_CoxI"/>
</dbReference>
<dbReference type="EC" id="1.17.1.4" evidence="3"/>
<feature type="domain" description="XdhC- CoxI" evidence="1">
    <location>
        <begin position="18"/>
        <end position="72"/>
    </location>
</feature>
<keyword evidence="3" id="KW-0560">Oxidoreductase</keyword>
<dbReference type="EMBL" id="CP018632">
    <property type="protein sequence ID" value="ASJ73027.1"/>
    <property type="molecule type" value="Genomic_DNA"/>
</dbReference>
<reference evidence="3 4" key="1">
    <citation type="submission" date="2016-12" db="EMBL/GenBank/DDBJ databases">
        <authorList>
            <person name="Song W.-J."/>
            <person name="Kurnit D.M."/>
        </authorList>
    </citation>
    <scope>NUCLEOTIDE SEQUENCE [LARGE SCALE GENOMIC DNA]</scope>
    <source>
        <strain evidence="3 4">IMCC3135</strain>
    </source>
</reference>
<dbReference type="PANTHER" id="PTHR30388:SF4">
    <property type="entry name" value="MOLYBDENUM COFACTOR INSERTION CHAPERONE PAOD"/>
    <property type="match status" value="1"/>
</dbReference>
<gene>
    <name evidence="3" type="primary">pucA</name>
    <name evidence="3" type="ORF">IMCC3135_14710</name>
</gene>
<evidence type="ECO:0000259" key="2">
    <source>
        <dbReference type="Pfam" id="PF13478"/>
    </source>
</evidence>
<name>A0A2Z2NZ26_9GAMM</name>
<dbReference type="AlphaFoldDB" id="A0A2Z2NZ26"/>
<dbReference type="Pfam" id="PF02625">
    <property type="entry name" value="XdhC_CoxI"/>
    <property type="match status" value="1"/>
</dbReference>
<keyword evidence="4" id="KW-1185">Reference proteome</keyword>
<dbReference type="KEGG" id="gai:IMCC3135_14710"/>
<proteinExistence type="predicted"/>
<protein>
    <submittedName>
        <fullName evidence="3">Putative xanthine dehydrogenase subunit A</fullName>
        <ecNumber evidence="3">1.17.1.4</ecNumber>
    </submittedName>
</protein>
<dbReference type="Pfam" id="PF13478">
    <property type="entry name" value="XdhC_C"/>
    <property type="match status" value="1"/>
</dbReference>